<evidence type="ECO:0000256" key="1">
    <source>
        <dbReference type="SAM" id="Phobius"/>
    </source>
</evidence>
<keyword evidence="1" id="KW-0472">Membrane</keyword>
<dbReference type="RefSeq" id="WP_002772856.1">
    <property type="nucleotide sequence ID" value="NZ_JH597773.1"/>
</dbReference>
<keyword evidence="3" id="KW-1185">Reference proteome</keyword>
<dbReference type="SUPFAM" id="SSF88874">
    <property type="entry name" value="Receptor-binding domain of short tail fibre protein gp12"/>
    <property type="match status" value="1"/>
</dbReference>
<dbReference type="AlphaFoldDB" id="H2CJG8"/>
<proteinExistence type="predicted"/>
<keyword evidence="1" id="KW-0812">Transmembrane</keyword>
<name>H2CJG8_9LEPT</name>
<gene>
    <name evidence="2" type="ORF">Lepil_2450</name>
</gene>
<feature type="transmembrane region" description="Helical" evidence="1">
    <location>
        <begin position="20"/>
        <end position="40"/>
    </location>
</feature>
<reference evidence="2 3" key="1">
    <citation type="submission" date="2011-10" db="EMBL/GenBank/DDBJ databases">
        <title>The Improved High-Quality Draft genome of Leptonema illini DSM 21528.</title>
        <authorList>
            <consortium name="US DOE Joint Genome Institute (JGI-PGF)"/>
            <person name="Lucas S."/>
            <person name="Copeland A."/>
            <person name="Lapidus A."/>
            <person name="Glavina del Rio T."/>
            <person name="Dalin E."/>
            <person name="Tice H."/>
            <person name="Bruce D."/>
            <person name="Goodwin L."/>
            <person name="Pitluck S."/>
            <person name="Peters L."/>
            <person name="Mikhailova N."/>
            <person name="Held B."/>
            <person name="Kyrpides N."/>
            <person name="Mavromatis K."/>
            <person name="Ivanova N."/>
            <person name="Markowitz V."/>
            <person name="Cheng J.-F."/>
            <person name="Hugenholtz P."/>
            <person name="Woyke T."/>
            <person name="Wu D."/>
            <person name="Gronow S."/>
            <person name="Wellnitz S."/>
            <person name="Brambilla E.-M."/>
            <person name="Klenk H.-P."/>
            <person name="Eisen J.A."/>
        </authorList>
    </citation>
    <scope>NUCLEOTIDE SEQUENCE [LARGE SCALE GENOMIC DNA]</scope>
    <source>
        <strain evidence="2 3">DSM 21528</strain>
    </source>
</reference>
<evidence type="ECO:0000313" key="3">
    <source>
        <dbReference type="Proteomes" id="UP000005737"/>
    </source>
</evidence>
<dbReference type="STRING" id="183.GCA_002009735_03510"/>
<organism evidence="2 3">
    <name type="scientific">Leptonema illini DSM 21528</name>
    <dbReference type="NCBI Taxonomy" id="929563"/>
    <lineage>
        <taxon>Bacteria</taxon>
        <taxon>Pseudomonadati</taxon>
        <taxon>Spirochaetota</taxon>
        <taxon>Spirochaetia</taxon>
        <taxon>Leptospirales</taxon>
        <taxon>Leptospiraceae</taxon>
        <taxon>Leptonema</taxon>
    </lineage>
</organism>
<accession>H2CJG8</accession>
<sequence>MQPKPAILTLVRSGFFKGVGFSLGMMTTGLFAAAAAMNVFSPGEVISSAEINQNFAIAAPEGAIMAFYLAECPEGWAAADGDNGTPDLRGRFIRGMDNMGVGAANVDPQSAIRTLGHEQLDAFQGHRHSPLGQSFWGHNGGGAAGPALGSIAWAPYSTTGDPTADASGIAPRTSTETRPRNVALIYCMRKN</sequence>
<protein>
    <submittedName>
        <fullName evidence="2">Tail Collar domain protein</fullName>
    </submittedName>
</protein>
<dbReference type="HOGENOM" id="CLU_1359012_0_0_12"/>
<evidence type="ECO:0000313" key="2">
    <source>
        <dbReference type="EMBL" id="EHQ07125.1"/>
    </source>
</evidence>
<dbReference type="Proteomes" id="UP000005737">
    <property type="component" value="Unassembled WGS sequence"/>
</dbReference>
<dbReference type="EMBL" id="JH597773">
    <property type="protein sequence ID" value="EHQ07125.1"/>
    <property type="molecule type" value="Genomic_DNA"/>
</dbReference>
<keyword evidence="1" id="KW-1133">Transmembrane helix</keyword>